<evidence type="ECO:0000313" key="2">
    <source>
        <dbReference type="Proteomes" id="UP001054945"/>
    </source>
</evidence>
<reference evidence="1 2" key="1">
    <citation type="submission" date="2021-06" db="EMBL/GenBank/DDBJ databases">
        <title>Caerostris extrusa draft genome.</title>
        <authorList>
            <person name="Kono N."/>
            <person name="Arakawa K."/>
        </authorList>
    </citation>
    <scope>NUCLEOTIDE SEQUENCE [LARGE SCALE GENOMIC DNA]</scope>
</reference>
<gene>
    <name evidence="1" type="ORF">CEXT_341821</name>
</gene>
<name>A0AAV4QUY5_CAEEX</name>
<organism evidence="1 2">
    <name type="scientific">Caerostris extrusa</name>
    <name type="common">Bark spider</name>
    <name type="synonym">Caerostris bankana</name>
    <dbReference type="NCBI Taxonomy" id="172846"/>
    <lineage>
        <taxon>Eukaryota</taxon>
        <taxon>Metazoa</taxon>
        <taxon>Ecdysozoa</taxon>
        <taxon>Arthropoda</taxon>
        <taxon>Chelicerata</taxon>
        <taxon>Arachnida</taxon>
        <taxon>Araneae</taxon>
        <taxon>Araneomorphae</taxon>
        <taxon>Entelegynae</taxon>
        <taxon>Araneoidea</taxon>
        <taxon>Araneidae</taxon>
        <taxon>Caerostris</taxon>
    </lineage>
</organism>
<sequence length="74" mass="8776">MQRSRRGSKLEINRSSEIIKLLQLKTHISKKDLPHTKEEYDRILRKLEKKPDEYQLGLTLLLIEITSSKGYPNR</sequence>
<dbReference type="Proteomes" id="UP001054945">
    <property type="component" value="Unassembled WGS sequence"/>
</dbReference>
<protein>
    <submittedName>
        <fullName evidence="1">Uncharacterized protein</fullName>
    </submittedName>
</protein>
<proteinExistence type="predicted"/>
<dbReference type="EMBL" id="BPLR01006723">
    <property type="protein sequence ID" value="GIY11922.1"/>
    <property type="molecule type" value="Genomic_DNA"/>
</dbReference>
<comment type="caution">
    <text evidence="1">The sequence shown here is derived from an EMBL/GenBank/DDBJ whole genome shotgun (WGS) entry which is preliminary data.</text>
</comment>
<evidence type="ECO:0000313" key="1">
    <source>
        <dbReference type="EMBL" id="GIY11922.1"/>
    </source>
</evidence>
<keyword evidence="2" id="KW-1185">Reference proteome</keyword>
<accession>A0AAV4QUY5</accession>
<dbReference type="AlphaFoldDB" id="A0AAV4QUY5"/>